<dbReference type="Pfam" id="PF17116">
    <property type="entry name" value="T9SS_plug_1st"/>
    <property type="match status" value="1"/>
</dbReference>
<name>A0A3B0TWS6_9ZZZZ</name>
<dbReference type="AlphaFoldDB" id="A0A3B0TWS6"/>
<evidence type="ECO:0000313" key="2">
    <source>
        <dbReference type="EMBL" id="VAW20633.1"/>
    </source>
</evidence>
<organism evidence="2">
    <name type="scientific">hydrothermal vent metagenome</name>
    <dbReference type="NCBI Taxonomy" id="652676"/>
    <lineage>
        <taxon>unclassified sequences</taxon>
        <taxon>metagenomes</taxon>
        <taxon>ecological metagenomes</taxon>
    </lineage>
</organism>
<protein>
    <recommendedName>
        <fullName evidence="1">Type 9 secretion system plug protein N-terminal domain-containing protein</fullName>
    </recommendedName>
</protein>
<dbReference type="SUPFAM" id="SSF49452">
    <property type="entry name" value="Starch-binding domain-like"/>
    <property type="match status" value="1"/>
</dbReference>
<sequence length="424" mass="50095">MKKLIFTLIFYTIAGRCFSQGNNFYYKNAVFKEDIKTVQLYREGSVLSNPVINLNEDAVLLLKFDDLSGEVKDYYYTIIHCDADWNESFLTQDEYLEGFPDNPVDDYAMSFNTTFKYVNYQLAIPNENVRFTLSGNYVLLVYEDNDKENVVLTRRFYVVEPLVRVEGRVRRATLDAFKGGNHEVDFSIFHENLRIDDPRESVKVVITQNNRWDNSIRDLKPLFIKDNELEYDYNRENIFPAGNEFRYFDIRTRRMNGEGVMQVDFHRPYYHVTLHPDEVRANKKYFSYEEMNGKYVVESQELVDDYDLECDYVFVHFSLPLESILIGGTVNVFGGLTDWNANKSNEMTWNFEKCTYELTLLLKQGYYNYEYVYVETGSAVANQANIEGSFWETEDDYQIYVYYKGIAGRYDRLIGYKQLNSRIK</sequence>
<dbReference type="InterPro" id="IPR013784">
    <property type="entry name" value="Carb-bd-like_fold"/>
</dbReference>
<dbReference type="InterPro" id="IPR031345">
    <property type="entry name" value="T9SS_Plug_N"/>
</dbReference>
<dbReference type="GO" id="GO:0030246">
    <property type="term" value="F:carbohydrate binding"/>
    <property type="evidence" value="ECO:0007669"/>
    <property type="project" value="InterPro"/>
</dbReference>
<evidence type="ECO:0000259" key="1">
    <source>
        <dbReference type="Pfam" id="PF17116"/>
    </source>
</evidence>
<dbReference type="Gene3D" id="2.60.40.10">
    <property type="entry name" value="Immunoglobulins"/>
    <property type="match status" value="1"/>
</dbReference>
<dbReference type="EMBL" id="UOEP01000126">
    <property type="protein sequence ID" value="VAW20633.1"/>
    <property type="molecule type" value="Genomic_DNA"/>
</dbReference>
<feature type="domain" description="Type 9 secretion system plug protein N-terminal" evidence="1">
    <location>
        <begin position="35"/>
        <end position="160"/>
    </location>
</feature>
<dbReference type="InterPro" id="IPR013783">
    <property type="entry name" value="Ig-like_fold"/>
</dbReference>
<proteinExistence type="predicted"/>
<reference evidence="2" key="1">
    <citation type="submission" date="2018-06" db="EMBL/GenBank/DDBJ databases">
        <authorList>
            <person name="Zhirakovskaya E."/>
        </authorList>
    </citation>
    <scope>NUCLEOTIDE SEQUENCE</scope>
</reference>
<gene>
    <name evidence="2" type="ORF">MNBD_BACTEROID01-1014</name>
</gene>
<accession>A0A3B0TWS6</accession>